<comment type="function">
    <text evidence="3">General (non sugar-specific) component of the phosphoenolpyruvate-dependent sugar phosphotransferase system (sugar PTS). This major carbohydrate active-transport system catalyzes the phosphorylation of incoming sugar substrates concomitantly with their translocation across the cell membrane. The phosphoryl group from phosphoenolpyruvate (PEP) is transferred to the phosphoryl carrier protein HPr by enzyme I. Phospho-HPr then transfers it to the PTS EIIA domain.</text>
</comment>
<comment type="subunit">
    <text evidence="7">Homodimer. The dihydroxyacetone kinase complex is composed of a homodimer of DhaM, a homodimer of DhaK and the subunit DhaL.</text>
</comment>
<dbReference type="InterPro" id="IPR004701">
    <property type="entry name" value="PTS_EIIA_man-typ"/>
</dbReference>
<dbReference type="PRINTS" id="PR00107">
    <property type="entry name" value="PHOSPHOCPHPR"/>
</dbReference>
<dbReference type="InterPro" id="IPR036662">
    <property type="entry name" value="PTS_EIIA_man-typ_sf"/>
</dbReference>
<evidence type="ECO:0000256" key="3">
    <source>
        <dbReference type="ARBA" id="ARBA00003681"/>
    </source>
</evidence>
<dbReference type="Pfam" id="PF00381">
    <property type="entry name" value="PTS-HPr"/>
    <property type="match status" value="1"/>
</dbReference>
<evidence type="ECO:0000256" key="6">
    <source>
        <dbReference type="ARBA" id="ARBA00022679"/>
    </source>
</evidence>
<gene>
    <name evidence="11" type="ORF">HLI28_07280</name>
</gene>
<dbReference type="GO" id="GO:0019563">
    <property type="term" value="P:glycerol catabolic process"/>
    <property type="evidence" value="ECO:0007669"/>
    <property type="project" value="InterPro"/>
</dbReference>
<accession>A0A849JXN6</accession>
<comment type="catalytic activity">
    <reaction evidence="1">
        <text>dihydroxyacetone + phosphoenolpyruvate = dihydroxyacetone phosphate + pyruvate</text>
        <dbReference type="Rhea" id="RHEA:18381"/>
        <dbReference type="ChEBI" id="CHEBI:15361"/>
        <dbReference type="ChEBI" id="CHEBI:16016"/>
        <dbReference type="ChEBI" id="CHEBI:57642"/>
        <dbReference type="ChEBI" id="CHEBI:58702"/>
        <dbReference type="EC" id="2.7.1.121"/>
    </reaction>
</comment>
<organism evidence="11 12">
    <name type="scientific">Isoptericola sediminis</name>
    <dbReference type="NCBI Taxonomy" id="2733572"/>
    <lineage>
        <taxon>Bacteria</taxon>
        <taxon>Bacillati</taxon>
        <taxon>Actinomycetota</taxon>
        <taxon>Actinomycetes</taxon>
        <taxon>Micrococcales</taxon>
        <taxon>Promicromonosporaceae</taxon>
        <taxon>Isoptericola</taxon>
    </lineage>
</organism>
<dbReference type="InterPro" id="IPR001020">
    <property type="entry name" value="PTS_HPr_His_P_site"/>
</dbReference>
<dbReference type="InterPro" id="IPR012844">
    <property type="entry name" value="DhaM_N"/>
</dbReference>
<evidence type="ECO:0000256" key="2">
    <source>
        <dbReference type="ARBA" id="ARBA00002788"/>
    </source>
</evidence>
<dbReference type="PROSITE" id="PS51350">
    <property type="entry name" value="PTS_HPR_DOM"/>
    <property type="match status" value="1"/>
</dbReference>
<evidence type="ECO:0000256" key="8">
    <source>
        <dbReference type="SAM" id="MobiDB-lite"/>
    </source>
</evidence>
<feature type="region of interest" description="Disordered" evidence="8">
    <location>
        <begin position="138"/>
        <end position="170"/>
    </location>
</feature>
<dbReference type="PROSITE" id="PS00369">
    <property type="entry name" value="PTS_HPR_HIS"/>
    <property type="match status" value="1"/>
</dbReference>
<dbReference type="PANTHER" id="PTHR38594:SF1">
    <property type="entry name" value="PEP-DEPENDENT DIHYDROXYACETONE KINASE, PHOSPHORYL DONOR SUBUNIT DHAM"/>
    <property type="match status" value="1"/>
</dbReference>
<dbReference type="Gene3D" id="3.40.50.510">
    <property type="entry name" value="Phosphotransferase system, mannose-type IIA component"/>
    <property type="match status" value="1"/>
</dbReference>
<evidence type="ECO:0000256" key="7">
    <source>
        <dbReference type="ARBA" id="ARBA00046577"/>
    </source>
</evidence>
<evidence type="ECO:0000313" key="11">
    <source>
        <dbReference type="EMBL" id="NNU27344.1"/>
    </source>
</evidence>
<dbReference type="SUPFAM" id="SSF53062">
    <property type="entry name" value="PTS system fructose IIA component-like"/>
    <property type="match status" value="1"/>
</dbReference>
<name>A0A849JXN6_9MICO</name>
<reference evidence="11 12" key="1">
    <citation type="submission" date="2020-05" db="EMBL/GenBank/DDBJ databases">
        <title>Genome sequence of Isoptericola sp. JC619 isolated from Chilika lagoon, India.</title>
        <authorList>
            <person name="Kumar D."/>
            <person name="Appam K."/>
            <person name="Gandham S."/>
            <person name="Uppada J."/>
            <person name="Sasikala C."/>
            <person name="Venkata Ramana C."/>
        </authorList>
    </citation>
    <scope>NUCLEOTIDE SEQUENCE [LARGE SCALE GENOMIC DNA]</scope>
    <source>
        <strain evidence="11 12">JC619</strain>
    </source>
</reference>
<dbReference type="Proteomes" id="UP000557204">
    <property type="component" value="Unassembled WGS sequence"/>
</dbReference>
<feature type="domain" description="HPr" evidence="10">
    <location>
        <begin position="170"/>
        <end position="253"/>
    </location>
</feature>
<proteinExistence type="predicted"/>
<evidence type="ECO:0000256" key="4">
    <source>
        <dbReference type="ARBA" id="ARBA00012095"/>
    </source>
</evidence>
<dbReference type="InterPro" id="IPR035895">
    <property type="entry name" value="HPr-like_sf"/>
</dbReference>
<dbReference type="GO" id="GO:0047324">
    <property type="term" value="F:phosphoenolpyruvate-glycerone phosphotransferase activity"/>
    <property type="evidence" value="ECO:0007669"/>
    <property type="project" value="UniProtKB-EC"/>
</dbReference>
<dbReference type="Pfam" id="PF03610">
    <property type="entry name" value="EIIA-man"/>
    <property type="match status" value="1"/>
</dbReference>
<dbReference type="Gene3D" id="3.30.1340.10">
    <property type="entry name" value="HPr-like"/>
    <property type="match status" value="1"/>
</dbReference>
<protein>
    <recommendedName>
        <fullName evidence="5">Phosphocarrier protein HPr</fullName>
        <ecNumber evidence="4">2.7.1.121</ecNumber>
    </recommendedName>
</protein>
<evidence type="ECO:0000259" key="9">
    <source>
        <dbReference type="PROSITE" id="PS51096"/>
    </source>
</evidence>
<evidence type="ECO:0000259" key="10">
    <source>
        <dbReference type="PROSITE" id="PS51350"/>
    </source>
</evidence>
<dbReference type="GO" id="GO:0009401">
    <property type="term" value="P:phosphoenolpyruvate-dependent sugar phosphotransferase system"/>
    <property type="evidence" value="ECO:0007669"/>
    <property type="project" value="InterPro"/>
</dbReference>
<dbReference type="NCBIfam" id="TIGR02364">
    <property type="entry name" value="dha_pts"/>
    <property type="match status" value="1"/>
</dbReference>
<keyword evidence="6" id="KW-0808">Transferase</keyword>
<evidence type="ECO:0000256" key="5">
    <source>
        <dbReference type="ARBA" id="ARBA00020422"/>
    </source>
</evidence>
<dbReference type="AlphaFoldDB" id="A0A849JXN6"/>
<dbReference type="RefSeq" id="WP_171246849.1">
    <property type="nucleotide sequence ID" value="NZ_JABFAJ010000012.1"/>
</dbReference>
<dbReference type="GO" id="GO:0016020">
    <property type="term" value="C:membrane"/>
    <property type="evidence" value="ECO:0007669"/>
    <property type="project" value="InterPro"/>
</dbReference>
<dbReference type="InterPro" id="IPR000032">
    <property type="entry name" value="HPr-like"/>
</dbReference>
<comment type="function">
    <text evidence="2">Component of the dihydroxyacetone kinase complex, which is responsible for the phosphoenolpyruvate (PEP)-dependent phosphorylation of dihydroxyacetone. DhaM serves as the phosphoryl donor. Is phosphorylated by phosphoenolpyruvate in an EI- and HPr-dependent reaction, and a phosphorelay system on histidine residues finally leads to phosphoryl transfer to DhaL and dihydroxyacetone.</text>
</comment>
<evidence type="ECO:0000256" key="1">
    <source>
        <dbReference type="ARBA" id="ARBA00001113"/>
    </source>
</evidence>
<dbReference type="InterPro" id="IPR039643">
    <property type="entry name" value="DhaM"/>
</dbReference>
<dbReference type="CDD" id="cd00367">
    <property type="entry name" value="PTS-HPr_like"/>
    <property type="match status" value="1"/>
</dbReference>
<dbReference type="PANTHER" id="PTHR38594">
    <property type="entry name" value="PEP-DEPENDENT DIHYDROXYACETONE KINASE, PHOSPHORYL DONOR SUBUNIT DHAM"/>
    <property type="match status" value="1"/>
</dbReference>
<feature type="domain" description="PTS EIIA type-4" evidence="9">
    <location>
        <begin position="2"/>
        <end position="128"/>
    </location>
</feature>
<evidence type="ECO:0000313" key="12">
    <source>
        <dbReference type="Proteomes" id="UP000557204"/>
    </source>
</evidence>
<dbReference type="NCBIfam" id="TIGR01003">
    <property type="entry name" value="PTS_HPr_family"/>
    <property type="match status" value="1"/>
</dbReference>
<keyword evidence="12" id="KW-1185">Reference proteome</keyword>
<dbReference type="EMBL" id="JABFAJ010000012">
    <property type="protein sequence ID" value="NNU27344.1"/>
    <property type="molecule type" value="Genomic_DNA"/>
</dbReference>
<comment type="caution">
    <text evidence="11">The sequence shown here is derived from an EMBL/GenBank/DDBJ whole genome shotgun (WGS) entry which is preliminary data.</text>
</comment>
<dbReference type="PROSITE" id="PS51096">
    <property type="entry name" value="PTS_EIIA_TYPE_4"/>
    <property type="match status" value="1"/>
</dbReference>
<dbReference type="EC" id="2.7.1.121" evidence="4"/>
<sequence>MSVALVLVSHSTRLADGVAELTAEMAPDVVVRCAAGDVDGGLGTSLERVQEALDAALAGAASAVVLADLGSAVLTVESALEIDPDLTRRVRLVSAPFVEGAVAAAVTAQQGAQLEGVVAAAEDAARSIGPEPVYELVESSGAEGPPVAATGTQGEVVPEPGAPSSGAADEVSTVVEIRNPLGLHARPAAVVARSVADFGVPVTVEGADATSVLALMSLGTTAGQRVTVTARGEGADTAVALVTGLIEGGFGEA</sequence>
<dbReference type="SUPFAM" id="SSF55594">
    <property type="entry name" value="HPr-like"/>
    <property type="match status" value="1"/>
</dbReference>